<evidence type="ECO:0000313" key="2">
    <source>
        <dbReference type="EMBL" id="KAL0065728.1"/>
    </source>
</evidence>
<name>A0ABR2ZWJ3_9AGAR</name>
<proteinExistence type="predicted"/>
<dbReference type="SUPFAM" id="SSF52047">
    <property type="entry name" value="RNI-like"/>
    <property type="match status" value="1"/>
</dbReference>
<dbReference type="EMBL" id="JBBXMP010000043">
    <property type="protein sequence ID" value="KAL0065728.1"/>
    <property type="molecule type" value="Genomic_DNA"/>
</dbReference>
<gene>
    <name evidence="2" type="ORF">AAF712_007211</name>
</gene>
<organism evidence="2 3">
    <name type="scientific">Marasmius tenuissimus</name>
    <dbReference type="NCBI Taxonomy" id="585030"/>
    <lineage>
        <taxon>Eukaryota</taxon>
        <taxon>Fungi</taxon>
        <taxon>Dikarya</taxon>
        <taxon>Basidiomycota</taxon>
        <taxon>Agaricomycotina</taxon>
        <taxon>Agaricomycetes</taxon>
        <taxon>Agaricomycetidae</taxon>
        <taxon>Agaricales</taxon>
        <taxon>Marasmiineae</taxon>
        <taxon>Marasmiaceae</taxon>
        <taxon>Marasmius</taxon>
    </lineage>
</organism>
<reference evidence="2 3" key="1">
    <citation type="submission" date="2024-05" db="EMBL/GenBank/DDBJ databases">
        <title>A draft genome resource for the thread blight pathogen Marasmius tenuissimus strain MS-2.</title>
        <authorList>
            <person name="Yulfo-Soto G.E."/>
            <person name="Baruah I.K."/>
            <person name="Amoako-Attah I."/>
            <person name="Bukari Y."/>
            <person name="Meinhardt L.W."/>
            <person name="Bailey B.A."/>
            <person name="Cohen S.P."/>
        </authorList>
    </citation>
    <scope>NUCLEOTIDE SEQUENCE [LARGE SCALE GENOMIC DNA]</scope>
    <source>
        <strain evidence="2 3">MS-2</strain>
    </source>
</reference>
<protein>
    <recommendedName>
        <fullName evidence="4">F-box domain-containing protein</fullName>
    </recommendedName>
</protein>
<accession>A0ABR2ZWJ3</accession>
<feature type="coiled-coil region" evidence="1">
    <location>
        <begin position="51"/>
        <end position="78"/>
    </location>
</feature>
<evidence type="ECO:0008006" key="4">
    <source>
        <dbReference type="Google" id="ProtNLM"/>
    </source>
</evidence>
<keyword evidence="3" id="KW-1185">Reference proteome</keyword>
<sequence>MTRQIELIGRFPEIRRIFRARTSQNKSVVAQLLQDIEQEMVNCGTEAIRLKTALDVALAAIEDKREKLKRKAKLYESLLSPIHALPSDVLATIFAHSCEQNILAPFALPPALRISMVCSHWRDISFSTPRMWSHMTINFGLWKEKHRVLLEITDWCMNRSWPSPLRLSLTLPGDEFDEGFPRRHGVLATLKLLVENCERWEHISLSIRPPRFTLSIFDPIRGRLPLLKSLSLLEADPMSTEWGRYLSLFDACPVLHALDIVPDSIRSSEGSQTLFWNRIKQLRLYNAYNDGAFPALSLCTTVEHLELEEVGGGPTDFEGHVTHNKLNTLEIKNPEGQADIDGVFKHTTLAGLASLVIRGRRRRTNRWSWDNSCLETFLRRSSCIITSLHLASLPMIDTQILSLLGSIPTIESLCIEEFPCDSWNRIVTMEFLEGLSASIDSPFSPPLLPRLADLKSVVHEGI</sequence>
<dbReference type="Gene3D" id="3.80.10.10">
    <property type="entry name" value="Ribonuclease Inhibitor"/>
    <property type="match status" value="1"/>
</dbReference>
<dbReference type="Proteomes" id="UP001437256">
    <property type="component" value="Unassembled WGS sequence"/>
</dbReference>
<evidence type="ECO:0000313" key="3">
    <source>
        <dbReference type="Proteomes" id="UP001437256"/>
    </source>
</evidence>
<comment type="caution">
    <text evidence="2">The sequence shown here is derived from an EMBL/GenBank/DDBJ whole genome shotgun (WGS) entry which is preliminary data.</text>
</comment>
<dbReference type="InterPro" id="IPR032675">
    <property type="entry name" value="LRR_dom_sf"/>
</dbReference>
<keyword evidence="1" id="KW-0175">Coiled coil</keyword>
<evidence type="ECO:0000256" key="1">
    <source>
        <dbReference type="SAM" id="Coils"/>
    </source>
</evidence>
<dbReference type="Gene3D" id="1.20.1280.50">
    <property type="match status" value="1"/>
</dbReference>